<protein>
    <submittedName>
        <fullName evidence="2">Pyrimidine operon attenuation protein/uracil phosphoribosyltransferase</fullName>
    </submittedName>
</protein>
<dbReference type="SUPFAM" id="SSF53271">
    <property type="entry name" value="PRTase-like"/>
    <property type="match status" value="1"/>
</dbReference>
<dbReference type="PANTHER" id="PTHR11608:SF0">
    <property type="entry name" value="BIFUNCTIONAL PROTEIN PYRR"/>
    <property type="match status" value="1"/>
</dbReference>
<comment type="caution">
    <text evidence="2">The sequence shown here is derived from an EMBL/GenBank/DDBJ whole genome shotgun (WGS) entry which is preliminary data.</text>
</comment>
<dbReference type="PANTHER" id="PTHR11608">
    <property type="entry name" value="BIFUNCTIONAL PROTEIN PYRR"/>
    <property type="match status" value="1"/>
</dbReference>
<reference evidence="2 3" key="1">
    <citation type="submission" date="2018-10" db="EMBL/GenBank/DDBJ databases">
        <title>Genomic Encyclopedia of Type Strains, Phase IV (KMG-IV): sequencing the most valuable type-strain genomes for metagenomic binning, comparative biology and taxonomic classification.</title>
        <authorList>
            <person name="Goeker M."/>
        </authorList>
    </citation>
    <scope>NUCLEOTIDE SEQUENCE [LARGE SCALE GENOMIC DNA]</scope>
    <source>
        <strain evidence="2 3">DSM 26916</strain>
    </source>
</reference>
<evidence type="ECO:0000313" key="3">
    <source>
        <dbReference type="Proteomes" id="UP000268908"/>
    </source>
</evidence>
<dbReference type="CDD" id="cd06223">
    <property type="entry name" value="PRTases_typeI"/>
    <property type="match status" value="1"/>
</dbReference>
<dbReference type="OrthoDB" id="9802227at2"/>
<dbReference type="InterPro" id="IPR029057">
    <property type="entry name" value="PRTase-like"/>
</dbReference>
<dbReference type="EMBL" id="RCCI01000004">
    <property type="protein sequence ID" value="RLJ68394.1"/>
    <property type="molecule type" value="Genomic_DNA"/>
</dbReference>
<dbReference type="NCBIfam" id="NF003545">
    <property type="entry name" value="PRK05205.1-1"/>
    <property type="match status" value="1"/>
</dbReference>
<keyword evidence="2" id="KW-0808">Transferase</keyword>
<dbReference type="GO" id="GO:0016757">
    <property type="term" value="F:glycosyltransferase activity"/>
    <property type="evidence" value="ECO:0007669"/>
    <property type="project" value="UniProtKB-KW"/>
</dbReference>
<evidence type="ECO:0000313" key="2">
    <source>
        <dbReference type="EMBL" id="RLJ68394.1"/>
    </source>
</evidence>
<dbReference type="Pfam" id="PF00156">
    <property type="entry name" value="Pribosyltran"/>
    <property type="match status" value="1"/>
</dbReference>
<sequence>MPTLPDATALCAQLAAAMRPSITPQTALVGIHTGGAWIAERLHRELAIQQPLGSIDVAFYRDDYNQRGLHKGAKASNIPFDVEGAHIVIVDDVLYTGRTIRAALNELFDYGRPARVDLAVLVDRGGRELPVAATWCPQTLALPASQTLVLERDGETLSFRITEK</sequence>
<dbReference type="Proteomes" id="UP000268908">
    <property type="component" value="Unassembled WGS sequence"/>
</dbReference>
<proteinExistence type="predicted"/>
<keyword evidence="2" id="KW-0328">Glycosyltransferase</keyword>
<gene>
    <name evidence="2" type="ORF">DFR35_0954</name>
</gene>
<dbReference type="RefSeq" id="WP_121240297.1">
    <property type="nucleotide sequence ID" value="NZ_BHVV01000002.1"/>
</dbReference>
<organism evidence="2 3">
    <name type="scientific">Sulfurisoma sediminicola</name>
    <dbReference type="NCBI Taxonomy" id="1381557"/>
    <lineage>
        <taxon>Bacteria</taxon>
        <taxon>Pseudomonadati</taxon>
        <taxon>Pseudomonadota</taxon>
        <taxon>Betaproteobacteria</taxon>
        <taxon>Nitrosomonadales</taxon>
        <taxon>Sterolibacteriaceae</taxon>
        <taxon>Sulfurisoma</taxon>
    </lineage>
</organism>
<keyword evidence="3" id="KW-1185">Reference proteome</keyword>
<dbReference type="AlphaFoldDB" id="A0A497XKI5"/>
<dbReference type="Gene3D" id="3.40.50.2020">
    <property type="match status" value="1"/>
</dbReference>
<feature type="domain" description="Phosphoribosyltransferase" evidence="1">
    <location>
        <begin position="23"/>
        <end position="133"/>
    </location>
</feature>
<evidence type="ECO:0000259" key="1">
    <source>
        <dbReference type="Pfam" id="PF00156"/>
    </source>
</evidence>
<dbReference type="InterPro" id="IPR050137">
    <property type="entry name" value="PyrR_bifunctional"/>
</dbReference>
<dbReference type="InterPro" id="IPR000836">
    <property type="entry name" value="PRTase_dom"/>
</dbReference>
<accession>A0A497XKI5</accession>
<name>A0A497XKI5_9PROT</name>